<evidence type="ECO:0000256" key="2">
    <source>
        <dbReference type="ARBA" id="ARBA00022603"/>
    </source>
</evidence>
<accession>L7VYX8</accession>
<reference evidence="6" key="1">
    <citation type="submission" date="2012-09" db="EMBL/GenBank/DDBJ databases">
        <title>Metagenomic Characterization of a Microbial Community in Wastewater Detects High Levels of Antibiotic Resistance.</title>
        <authorList>
            <person name="Abrams M."/>
            <person name="Caldwell A."/>
            <person name="Vandaei E."/>
            <person name="Lee W."/>
            <person name="Perrott J."/>
            <person name="Khan S.Y."/>
            <person name="Ta J."/>
            <person name="Romero D."/>
            <person name="Nguyen V."/>
            <person name="Pourmand N."/>
            <person name="Ouverney C.C."/>
        </authorList>
    </citation>
    <scope>NUCLEOTIDE SEQUENCE</scope>
</reference>
<sequence>MATLLTSLQNARIKNILKLNNRRQRDAQKKTIVEGVREAARALHCGIAPDEAYICPELIHSAEATAVWQQLQSLEAQGKLTLFTVTPELFAKAAYRGESGGILMVIPYLNQTLADLSLPPAPFLLIIDGGEKPGNLGAILRTADAAGVDAVLVTNQPHSGTDIHNPNVVRASLGALFSCPVVAAEPAELLAWLRQRHIRLAVLTPEGERPYTETNLQGSLALVMGSEAFGVQQTWLEEADVRLRIPMVGIVDSLNLSVATAVVVFEAVRQRHKDGNGRLPSPI</sequence>
<evidence type="ECO:0000313" key="6">
    <source>
        <dbReference type="EMBL" id="AGC72696.1"/>
    </source>
</evidence>
<dbReference type="GO" id="GO:0003723">
    <property type="term" value="F:RNA binding"/>
    <property type="evidence" value="ECO:0007669"/>
    <property type="project" value="InterPro"/>
</dbReference>
<dbReference type="InterPro" id="IPR051259">
    <property type="entry name" value="rRNA_Methyltransferase"/>
</dbReference>
<evidence type="ECO:0000259" key="4">
    <source>
        <dbReference type="Pfam" id="PF00588"/>
    </source>
</evidence>
<dbReference type="Gene3D" id="3.40.1280.10">
    <property type="match status" value="1"/>
</dbReference>
<dbReference type="GO" id="GO:0008173">
    <property type="term" value="F:RNA methyltransferase activity"/>
    <property type="evidence" value="ECO:0007669"/>
    <property type="project" value="InterPro"/>
</dbReference>
<organism evidence="6">
    <name type="scientific">uncultured bacterium A1Q1_fos_2111</name>
    <dbReference type="NCBI Taxonomy" id="1256563"/>
    <lineage>
        <taxon>Bacteria</taxon>
        <taxon>environmental samples</taxon>
    </lineage>
</organism>
<dbReference type="InterPro" id="IPR029028">
    <property type="entry name" value="Alpha/beta_knot_MTases"/>
</dbReference>
<dbReference type="Gene3D" id="3.30.1330.30">
    <property type="match status" value="1"/>
</dbReference>
<keyword evidence="3" id="KW-0808">Transferase</keyword>
<proteinExistence type="inferred from homology"/>
<evidence type="ECO:0000259" key="5">
    <source>
        <dbReference type="Pfam" id="PF22435"/>
    </source>
</evidence>
<dbReference type="AlphaFoldDB" id="L7VYX8"/>
<dbReference type="PANTHER" id="PTHR43191">
    <property type="entry name" value="RRNA METHYLTRANSFERASE 3"/>
    <property type="match status" value="1"/>
</dbReference>
<evidence type="ECO:0000256" key="3">
    <source>
        <dbReference type="ARBA" id="ARBA00022679"/>
    </source>
</evidence>
<dbReference type="GO" id="GO:0006396">
    <property type="term" value="P:RNA processing"/>
    <property type="evidence" value="ECO:0007669"/>
    <property type="project" value="InterPro"/>
</dbReference>
<feature type="domain" description="tRNA/rRNA methyltransferase SpoU type" evidence="4">
    <location>
        <begin position="123"/>
        <end position="264"/>
    </location>
</feature>
<protein>
    <submittedName>
        <fullName evidence="6">Putative rRNA methylase</fullName>
    </submittedName>
</protein>
<dbReference type="GO" id="GO:0032259">
    <property type="term" value="P:methylation"/>
    <property type="evidence" value="ECO:0007669"/>
    <property type="project" value="UniProtKB-KW"/>
</dbReference>
<name>L7VYX8_9BACT</name>
<dbReference type="InterPro" id="IPR001537">
    <property type="entry name" value="SpoU_MeTrfase"/>
</dbReference>
<dbReference type="InterPro" id="IPR029026">
    <property type="entry name" value="tRNA_m1G_MTases_N"/>
</dbReference>
<dbReference type="InterPro" id="IPR053888">
    <property type="entry name" value="MRM3-like_sub_bind"/>
</dbReference>
<keyword evidence="2 6" id="KW-0489">Methyltransferase</keyword>
<dbReference type="Pfam" id="PF00588">
    <property type="entry name" value="SpoU_methylase"/>
    <property type="match status" value="1"/>
</dbReference>
<dbReference type="SUPFAM" id="SSF55315">
    <property type="entry name" value="L30e-like"/>
    <property type="match status" value="1"/>
</dbReference>
<dbReference type="PANTHER" id="PTHR43191:SF2">
    <property type="entry name" value="RRNA METHYLTRANSFERASE 3, MITOCHONDRIAL"/>
    <property type="match status" value="1"/>
</dbReference>
<dbReference type="CDD" id="cd18104">
    <property type="entry name" value="SpoU-like_RNA-MTase"/>
    <property type="match status" value="1"/>
</dbReference>
<dbReference type="InterPro" id="IPR029064">
    <property type="entry name" value="Ribosomal_eL30-like_sf"/>
</dbReference>
<dbReference type="EMBL" id="JX649910">
    <property type="protein sequence ID" value="AGC72696.1"/>
    <property type="molecule type" value="Genomic_DNA"/>
</dbReference>
<comment type="similarity">
    <text evidence="1">Belongs to the class IV-like SAM-binding methyltransferase superfamily. RNA methyltransferase TrmH family.</text>
</comment>
<feature type="domain" description="MRM3-like substrate binding" evidence="5">
    <location>
        <begin position="10"/>
        <end position="103"/>
    </location>
</feature>
<dbReference type="Pfam" id="PF22435">
    <property type="entry name" value="MRM3-like_sub_bind"/>
    <property type="match status" value="1"/>
</dbReference>
<evidence type="ECO:0000256" key="1">
    <source>
        <dbReference type="ARBA" id="ARBA00007228"/>
    </source>
</evidence>
<dbReference type="SUPFAM" id="SSF75217">
    <property type="entry name" value="alpha/beta knot"/>
    <property type="match status" value="1"/>
</dbReference>